<feature type="binding site" evidence="2">
    <location>
        <begin position="207"/>
        <end position="208"/>
    </location>
    <ligand>
        <name>ATP</name>
        <dbReference type="ChEBI" id="CHEBI:30616"/>
    </ligand>
</feature>
<dbReference type="PANTHER" id="PTHR13504:SF38">
    <property type="entry name" value="FIDO DOMAIN-CONTAINING PROTEIN"/>
    <property type="match status" value="1"/>
</dbReference>
<accession>A0A1T5M1U6</accession>
<dbReference type="EMBL" id="FUZT01000009">
    <property type="protein sequence ID" value="SKC81984.1"/>
    <property type="molecule type" value="Genomic_DNA"/>
</dbReference>
<feature type="active site" evidence="1">
    <location>
        <position position="171"/>
    </location>
</feature>
<dbReference type="SUPFAM" id="SSF140931">
    <property type="entry name" value="Fic-like"/>
    <property type="match status" value="1"/>
</dbReference>
<evidence type="ECO:0000313" key="5">
    <source>
        <dbReference type="EMBL" id="SKC81984.1"/>
    </source>
</evidence>
<keyword evidence="2" id="KW-0547">Nucleotide-binding</keyword>
<sequence length="242" mass="28112">MFKNIEDKKRKLDSLRPLKTETVKSIREKLLLDWTYNSNAIEGNTLTLVETKVVLEGITIGGKTLREHLEVINHKEAILYVEEIVKNEEPLTEWQIKNIHSIVLKGINDNYTGIYRDQNVIISGAMHIPPDYILLNELMSQFIDWYNSKEVQEMNPIERAARVHGEFVKIHPFIDGNGRTARLLLNLELMKSGYPPIVIKNNRRVEYYEALDKAHTIGDYSYFITIVKQEIENSIDLYLSLL</sequence>
<gene>
    <name evidence="5" type="ORF">SAMN02194393_03691</name>
</gene>
<protein>
    <submittedName>
        <fullName evidence="5">Uncharacterized conserved protein</fullName>
    </submittedName>
</protein>
<evidence type="ECO:0000256" key="2">
    <source>
        <dbReference type="PIRSR" id="PIRSR640198-2"/>
    </source>
</evidence>
<evidence type="ECO:0000256" key="3">
    <source>
        <dbReference type="PIRSR" id="PIRSR640198-3"/>
    </source>
</evidence>
<name>A0A1T5M1U6_9FIRM</name>
<feature type="binding site" evidence="2">
    <location>
        <begin position="175"/>
        <end position="182"/>
    </location>
    <ligand>
        <name>ATP</name>
        <dbReference type="ChEBI" id="CHEBI:30616"/>
    </ligand>
</feature>
<organism evidence="5 6">
    <name type="scientific">Maledivibacter halophilus</name>
    <dbReference type="NCBI Taxonomy" id="36842"/>
    <lineage>
        <taxon>Bacteria</taxon>
        <taxon>Bacillati</taxon>
        <taxon>Bacillota</taxon>
        <taxon>Clostridia</taxon>
        <taxon>Peptostreptococcales</taxon>
        <taxon>Caminicellaceae</taxon>
        <taxon>Maledivibacter</taxon>
    </lineage>
</organism>
<dbReference type="PROSITE" id="PS51459">
    <property type="entry name" value="FIDO"/>
    <property type="match status" value="1"/>
</dbReference>
<dbReference type="PANTHER" id="PTHR13504">
    <property type="entry name" value="FIDO DOMAIN-CONTAINING PROTEIN DDB_G0283145"/>
    <property type="match status" value="1"/>
</dbReference>
<dbReference type="InterPro" id="IPR036597">
    <property type="entry name" value="Fido-like_dom_sf"/>
</dbReference>
<dbReference type="Pfam" id="PF02661">
    <property type="entry name" value="Fic"/>
    <property type="match status" value="1"/>
</dbReference>
<keyword evidence="6" id="KW-1185">Reference proteome</keyword>
<feature type="site" description="Important for autoinhibition of adenylyltransferase activity" evidence="3">
    <location>
        <position position="42"/>
    </location>
</feature>
<dbReference type="InterPro" id="IPR040198">
    <property type="entry name" value="Fido_containing"/>
</dbReference>
<dbReference type="Proteomes" id="UP000190285">
    <property type="component" value="Unassembled WGS sequence"/>
</dbReference>
<dbReference type="STRING" id="36842.SAMN02194393_03691"/>
<dbReference type="GO" id="GO:0005524">
    <property type="term" value="F:ATP binding"/>
    <property type="evidence" value="ECO:0007669"/>
    <property type="project" value="UniProtKB-KW"/>
</dbReference>
<dbReference type="Gene3D" id="1.10.3290.10">
    <property type="entry name" value="Fido-like domain"/>
    <property type="match status" value="1"/>
</dbReference>
<dbReference type="AlphaFoldDB" id="A0A1T5M1U6"/>
<feature type="domain" description="Fido" evidence="4">
    <location>
        <begin position="91"/>
        <end position="229"/>
    </location>
</feature>
<reference evidence="5 6" key="1">
    <citation type="submission" date="2017-02" db="EMBL/GenBank/DDBJ databases">
        <authorList>
            <person name="Peterson S.W."/>
        </authorList>
    </citation>
    <scope>NUCLEOTIDE SEQUENCE [LARGE SCALE GENOMIC DNA]</scope>
    <source>
        <strain evidence="5 6">M1</strain>
    </source>
</reference>
<dbReference type="InterPro" id="IPR003812">
    <property type="entry name" value="Fido"/>
</dbReference>
<proteinExistence type="predicted"/>
<evidence type="ECO:0000313" key="6">
    <source>
        <dbReference type="Proteomes" id="UP000190285"/>
    </source>
</evidence>
<dbReference type="OrthoDB" id="9813719at2"/>
<evidence type="ECO:0000256" key="1">
    <source>
        <dbReference type="PIRSR" id="PIRSR640198-1"/>
    </source>
</evidence>
<keyword evidence="2" id="KW-0067">ATP-binding</keyword>
<evidence type="ECO:0000259" key="4">
    <source>
        <dbReference type="PROSITE" id="PS51459"/>
    </source>
</evidence>
<dbReference type="RefSeq" id="WP_079493568.1">
    <property type="nucleotide sequence ID" value="NZ_FUZT01000009.1"/>
</dbReference>